<sequence length="170" mass="18055">MFPADGIHWDKVDEATPDEDTTYVHRYGGGTGTDEDNYTLDNLAGAAAIANVQVVARVRKIAQFTGLAGTTLIGLGVRIGGTSYYANTATSNESYFYLTRDYALNPDTGVAWIQADINSLQSCLRLAFTNLAGAMGGLTSARCTQLYIVVTYTPAIAAPTVQTDPATEVS</sequence>
<organism evidence="1">
    <name type="scientific">marine sediment metagenome</name>
    <dbReference type="NCBI Taxonomy" id="412755"/>
    <lineage>
        <taxon>unclassified sequences</taxon>
        <taxon>metagenomes</taxon>
        <taxon>ecological metagenomes</taxon>
    </lineage>
</organism>
<dbReference type="EMBL" id="LAZR01000997">
    <property type="protein sequence ID" value="KKN52944.1"/>
    <property type="molecule type" value="Genomic_DNA"/>
</dbReference>
<evidence type="ECO:0000313" key="1">
    <source>
        <dbReference type="EMBL" id="KKN52944.1"/>
    </source>
</evidence>
<dbReference type="AlphaFoldDB" id="A0A0F9RDI3"/>
<gene>
    <name evidence="1" type="ORF">LCGC14_0607450</name>
</gene>
<protein>
    <submittedName>
        <fullName evidence="1">Uncharacterized protein</fullName>
    </submittedName>
</protein>
<reference evidence="1" key="1">
    <citation type="journal article" date="2015" name="Nature">
        <title>Complex archaea that bridge the gap between prokaryotes and eukaryotes.</title>
        <authorList>
            <person name="Spang A."/>
            <person name="Saw J.H."/>
            <person name="Jorgensen S.L."/>
            <person name="Zaremba-Niedzwiedzka K."/>
            <person name="Martijn J."/>
            <person name="Lind A.E."/>
            <person name="van Eijk R."/>
            <person name="Schleper C."/>
            <person name="Guy L."/>
            <person name="Ettema T.J."/>
        </authorList>
    </citation>
    <scope>NUCLEOTIDE SEQUENCE</scope>
</reference>
<comment type="caution">
    <text evidence="1">The sequence shown here is derived from an EMBL/GenBank/DDBJ whole genome shotgun (WGS) entry which is preliminary data.</text>
</comment>
<proteinExistence type="predicted"/>
<accession>A0A0F9RDI3</accession>
<name>A0A0F9RDI3_9ZZZZ</name>